<evidence type="ECO:0000256" key="1">
    <source>
        <dbReference type="ARBA" id="ARBA00022837"/>
    </source>
</evidence>
<reference evidence="3" key="1">
    <citation type="submission" date="2021-02" db="EMBL/GenBank/DDBJ databases">
        <authorList>
            <person name="Nowell W R."/>
        </authorList>
    </citation>
    <scope>NUCLEOTIDE SEQUENCE</scope>
</reference>
<keyword evidence="1" id="KW-0106">Calcium</keyword>
<feature type="domain" description="EF-hand" evidence="2">
    <location>
        <begin position="154"/>
        <end position="185"/>
    </location>
</feature>
<dbReference type="Proteomes" id="UP000663869">
    <property type="component" value="Unassembled WGS sequence"/>
</dbReference>
<evidence type="ECO:0000313" key="5">
    <source>
        <dbReference type="EMBL" id="CAF4235802.1"/>
    </source>
</evidence>
<sequence>MASSTTMNPYRAHDSTVSVYQVPEFVVGGEKMLYHALYGNEAYANLPHQEEDWKIMQVINNKIRDDIVKKYAQYTKRVNGEMIKVMYEWFERGDRRNRQQTSYDIHADKHFRLEISKDTFEQFNDRLPHVRRLTFEQFCELLAPIITGQYNDYQLRRTFETLDSDNDNYLNQQEIENLLIVVGRSESNYKISDMIGRLTTRKKLSFEDFKQFINNGFARELLMPSCNNGYGNR</sequence>
<evidence type="ECO:0000259" key="2">
    <source>
        <dbReference type="PROSITE" id="PS50222"/>
    </source>
</evidence>
<dbReference type="Proteomes" id="UP000663862">
    <property type="component" value="Unassembled WGS sequence"/>
</dbReference>
<dbReference type="SUPFAM" id="SSF47473">
    <property type="entry name" value="EF-hand"/>
    <property type="match status" value="1"/>
</dbReference>
<dbReference type="EMBL" id="CAJNYU010004134">
    <property type="protein sequence ID" value="CAF3727603.1"/>
    <property type="molecule type" value="Genomic_DNA"/>
</dbReference>
<dbReference type="InterPro" id="IPR011992">
    <property type="entry name" value="EF-hand-dom_pair"/>
</dbReference>
<accession>A0A818WMI2</accession>
<organism evidence="3 6">
    <name type="scientific">Rotaria socialis</name>
    <dbReference type="NCBI Taxonomy" id="392032"/>
    <lineage>
        <taxon>Eukaryota</taxon>
        <taxon>Metazoa</taxon>
        <taxon>Spiralia</taxon>
        <taxon>Gnathifera</taxon>
        <taxon>Rotifera</taxon>
        <taxon>Eurotatoria</taxon>
        <taxon>Bdelloidea</taxon>
        <taxon>Philodinida</taxon>
        <taxon>Philodinidae</taxon>
        <taxon>Rotaria</taxon>
    </lineage>
</organism>
<dbReference type="PROSITE" id="PS50222">
    <property type="entry name" value="EF_HAND_2"/>
    <property type="match status" value="1"/>
</dbReference>
<dbReference type="PROSITE" id="PS00018">
    <property type="entry name" value="EF_HAND_1"/>
    <property type="match status" value="1"/>
</dbReference>
<evidence type="ECO:0000313" key="3">
    <source>
        <dbReference type="EMBL" id="CAF3727603.1"/>
    </source>
</evidence>
<proteinExistence type="predicted"/>
<comment type="caution">
    <text evidence="3">The sequence shown here is derived from an EMBL/GenBank/DDBJ whole genome shotgun (WGS) entry which is preliminary data.</text>
</comment>
<name>A0A818WMI2_9BILA</name>
<gene>
    <name evidence="3" type="ORF">FME351_LOCUS29472</name>
    <name evidence="4" type="ORF">HFQ381_LOCUS1397</name>
    <name evidence="5" type="ORF">TSG867_LOCUS2158</name>
</gene>
<dbReference type="Gene3D" id="1.10.238.10">
    <property type="entry name" value="EF-hand"/>
    <property type="match status" value="1"/>
</dbReference>
<dbReference type="GO" id="GO:0005509">
    <property type="term" value="F:calcium ion binding"/>
    <property type="evidence" value="ECO:0007669"/>
    <property type="project" value="InterPro"/>
</dbReference>
<dbReference type="Pfam" id="PF13499">
    <property type="entry name" value="EF-hand_7"/>
    <property type="match status" value="1"/>
</dbReference>
<dbReference type="InterPro" id="IPR018247">
    <property type="entry name" value="EF_Hand_1_Ca_BS"/>
</dbReference>
<dbReference type="AlphaFoldDB" id="A0A818WMI2"/>
<dbReference type="Proteomes" id="UP000663851">
    <property type="component" value="Unassembled WGS sequence"/>
</dbReference>
<dbReference type="InterPro" id="IPR002048">
    <property type="entry name" value="EF_hand_dom"/>
</dbReference>
<protein>
    <recommendedName>
        <fullName evidence="2">EF-hand domain-containing protein</fullName>
    </recommendedName>
</protein>
<evidence type="ECO:0000313" key="4">
    <source>
        <dbReference type="EMBL" id="CAF4107305.1"/>
    </source>
</evidence>
<dbReference type="EMBL" id="CAJOBQ010000055">
    <property type="protein sequence ID" value="CAF4235802.1"/>
    <property type="molecule type" value="Genomic_DNA"/>
</dbReference>
<dbReference type="EMBL" id="CAJOBO010000039">
    <property type="protein sequence ID" value="CAF4107305.1"/>
    <property type="molecule type" value="Genomic_DNA"/>
</dbReference>
<evidence type="ECO:0000313" key="6">
    <source>
        <dbReference type="Proteomes" id="UP000663869"/>
    </source>
</evidence>